<keyword evidence="3" id="KW-0645">Protease</keyword>
<evidence type="ECO:0000313" key="9">
    <source>
        <dbReference type="Proteomes" id="UP000800096"/>
    </source>
</evidence>
<dbReference type="PANTHER" id="PTHR11802">
    <property type="entry name" value="SERINE PROTEASE FAMILY S10 SERINE CARBOXYPEPTIDASE"/>
    <property type="match status" value="1"/>
</dbReference>
<dbReference type="GO" id="GO:0004185">
    <property type="term" value="F:serine-type carboxypeptidase activity"/>
    <property type="evidence" value="ECO:0007669"/>
    <property type="project" value="InterPro"/>
</dbReference>
<dbReference type="AlphaFoldDB" id="A0A6A5Q8P1"/>
<dbReference type="OrthoDB" id="443318at2759"/>
<dbReference type="Gene3D" id="3.40.50.1820">
    <property type="entry name" value="alpha/beta hydrolase"/>
    <property type="match status" value="1"/>
</dbReference>
<keyword evidence="2" id="KW-0121">Carboxypeptidase</keyword>
<dbReference type="EMBL" id="ML979146">
    <property type="protein sequence ID" value="KAF1911096.1"/>
    <property type="molecule type" value="Genomic_DNA"/>
</dbReference>
<dbReference type="SUPFAM" id="SSF53474">
    <property type="entry name" value="alpha/beta-Hydrolases"/>
    <property type="match status" value="1"/>
</dbReference>
<dbReference type="InterPro" id="IPR001563">
    <property type="entry name" value="Peptidase_S10"/>
</dbReference>
<name>A0A6A5Q8P1_AMPQU</name>
<dbReference type="PROSITE" id="PS00560">
    <property type="entry name" value="CARBOXYPEPT_SER_HIS"/>
    <property type="match status" value="1"/>
</dbReference>
<dbReference type="Pfam" id="PF00450">
    <property type="entry name" value="Peptidase_S10"/>
    <property type="match status" value="1"/>
</dbReference>
<evidence type="ECO:0000256" key="5">
    <source>
        <dbReference type="ARBA" id="ARBA00022801"/>
    </source>
</evidence>
<evidence type="ECO:0000256" key="1">
    <source>
        <dbReference type="ARBA" id="ARBA00009431"/>
    </source>
</evidence>
<dbReference type="GO" id="GO:0000324">
    <property type="term" value="C:fungal-type vacuole"/>
    <property type="evidence" value="ECO:0007669"/>
    <property type="project" value="TreeGrafter"/>
</dbReference>
<proteinExistence type="inferred from homology"/>
<keyword evidence="6" id="KW-0325">Glycoprotein</keyword>
<reference evidence="8" key="1">
    <citation type="journal article" date="2020" name="Stud. Mycol.">
        <title>101 Dothideomycetes genomes: a test case for predicting lifestyles and emergence of pathogens.</title>
        <authorList>
            <person name="Haridas S."/>
            <person name="Albert R."/>
            <person name="Binder M."/>
            <person name="Bloem J."/>
            <person name="Labutti K."/>
            <person name="Salamov A."/>
            <person name="Andreopoulos B."/>
            <person name="Baker S."/>
            <person name="Barry K."/>
            <person name="Bills G."/>
            <person name="Bluhm B."/>
            <person name="Cannon C."/>
            <person name="Castanera R."/>
            <person name="Culley D."/>
            <person name="Daum C."/>
            <person name="Ezra D."/>
            <person name="Gonzalez J."/>
            <person name="Henrissat B."/>
            <person name="Kuo A."/>
            <person name="Liang C."/>
            <person name="Lipzen A."/>
            <person name="Lutzoni F."/>
            <person name="Magnuson J."/>
            <person name="Mondo S."/>
            <person name="Nolan M."/>
            <person name="Ohm R."/>
            <person name="Pangilinan J."/>
            <person name="Park H.-J."/>
            <person name="Ramirez L."/>
            <person name="Alfaro M."/>
            <person name="Sun H."/>
            <person name="Tritt A."/>
            <person name="Yoshinaga Y."/>
            <person name="Zwiers L.-H."/>
            <person name="Turgeon B."/>
            <person name="Goodwin S."/>
            <person name="Spatafora J."/>
            <person name="Crous P."/>
            <person name="Grigoriev I."/>
        </authorList>
    </citation>
    <scope>NUCLEOTIDE SEQUENCE</scope>
    <source>
        <strain evidence="8">HMLAC05119</strain>
    </source>
</reference>
<comment type="similarity">
    <text evidence="1">Belongs to the peptidase S10 family.</text>
</comment>
<evidence type="ECO:0000256" key="4">
    <source>
        <dbReference type="ARBA" id="ARBA00022729"/>
    </source>
</evidence>
<evidence type="ECO:0000256" key="6">
    <source>
        <dbReference type="ARBA" id="ARBA00023180"/>
    </source>
</evidence>
<keyword evidence="4" id="KW-0732">Signal</keyword>
<keyword evidence="5 8" id="KW-0378">Hydrolase</keyword>
<dbReference type="PANTHER" id="PTHR11802:SF189">
    <property type="entry name" value="CARBOXYPEPTIDASE"/>
    <property type="match status" value="1"/>
</dbReference>
<keyword evidence="9" id="KW-1185">Reference proteome</keyword>
<evidence type="ECO:0000256" key="7">
    <source>
        <dbReference type="SAM" id="MobiDB-lite"/>
    </source>
</evidence>
<dbReference type="Proteomes" id="UP000800096">
    <property type="component" value="Unassembled WGS sequence"/>
</dbReference>
<accession>A0A6A5Q8P1</accession>
<dbReference type="GO" id="GO:0006508">
    <property type="term" value="P:proteolysis"/>
    <property type="evidence" value="ECO:0007669"/>
    <property type="project" value="UniProtKB-KW"/>
</dbReference>
<sequence>MLYFDQPVQVGFSYDTLSNVTRDLVSGRVTSLNDTTPVPEQNSTLLTGTFPSRDPNNTAFGSVNGAVASWHFLQSWFQEFPHYLPNDTRISLAAQSYGGRYGPAMMSFWEEQNQRIENDTWDGGEGEQFILHLDTLMIVSGCIDRYVQYPYYPQQAFRENGFGIEAVNETIYNGMVESIPECLERIQNCRDTAAISDPDNLGINATVNEVCEDAETWCRTNIVNPYTSNSGRDYYDLSTVSPPPFPAGFHQGFLNREWVQAELGVPLNWTGSSPQASNAYRDIGDYPRDSWLQDLGFLLDNGIKVSLIYGDLDFACPWAGGDAVAKAINWTGSAGYASAQYAEIHTNDSYVGGLVRQHGNLSYIRTYQAGHSIPSYQPETAYKIFTRALFNLDIATGTQSTAASVNAYTSTGRAQPDVQLEPTDTGLSYCYTYAASSCYDWQVDMIQNGTAEICNWLFVDKNTTQLFPDTIAKCRADWAAGSGHGNGTGNHSVPKPLLPFEGSAVGGKRGYVESGVERGVDGWRKCDDGLKLRNG</sequence>
<organism evidence="8 9">
    <name type="scientific">Ampelomyces quisqualis</name>
    <name type="common">Powdery mildew agent</name>
    <dbReference type="NCBI Taxonomy" id="50730"/>
    <lineage>
        <taxon>Eukaryota</taxon>
        <taxon>Fungi</taxon>
        <taxon>Dikarya</taxon>
        <taxon>Ascomycota</taxon>
        <taxon>Pezizomycotina</taxon>
        <taxon>Dothideomycetes</taxon>
        <taxon>Pleosporomycetidae</taxon>
        <taxon>Pleosporales</taxon>
        <taxon>Pleosporineae</taxon>
        <taxon>Phaeosphaeriaceae</taxon>
        <taxon>Ampelomyces</taxon>
    </lineage>
</organism>
<evidence type="ECO:0000313" key="8">
    <source>
        <dbReference type="EMBL" id="KAF1911096.1"/>
    </source>
</evidence>
<gene>
    <name evidence="8" type="ORF">BDU57DRAFT_110041</name>
</gene>
<evidence type="ECO:0000256" key="3">
    <source>
        <dbReference type="ARBA" id="ARBA00022670"/>
    </source>
</evidence>
<feature type="region of interest" description="Disordered" evidence="7">
    <location>
        <begin position="31"/>
        <end position="51"/>
    </location>
</feature>
<dbReference type="InterPro" id="IPR029058">
    <property type="entry name" value="AB_hydrolase_fold"/>
</dbReference>
<evidence type="ECO:0000256" key="2">
    <source>
        <dbReference type="ARBA" id="ARBA00022645"/>
    </source>
</evidence>
<protein>
    <submittedName>
        <fullName evidence="8">Alpha/Beta hydrolase protein</fullName>
    </submittedName>
</protein>
<dbReference type="InterPro" id="IPR033124">
    <property type="entry name" value="Ser_caboxypep_his_AS"/>
</dbReference>